<keyword evidence="1" id="KW-1133">Transmembrane helix</keyword>
<keyword evidence="1" id="KW-0472">Membrane</keyword>
<keyword evidence="3" id="KW-1185">Reference proteome</keyword>
<evidence type="ECO:0000313" key="2">
    <source>
        <dbReference type="EMBL" id="TDQ41190.1"/>
    </source>
</evidence>
<feature type="transmembrane region" description="Helical" evidence="1">
    <location>
        <begin position="7"/>
        <end position="30"/>
    </location>
</feature>
<keyword evidence="1" id="KW-0812">Transmembrane</keyword>
<organism evidence="2 3">
    <name type="scientific">Aureibacillus halotolerans</name>
    <dbReference type="NCBI Taxonomy" id="1508390"/>
    <lineage>
        <taxon>Bacteria</taxon>
        <taxon>Bacillati</taxon>
        <taxon>Bacillota</taxon>
        <taxon>Bacilli</taxon>
        <taxon>Bacillales</taxon>
        <taxon>Bacillaceae</taxon>
        <taxon>Aureibacillus</taxon>
    </lineage>
</organism>
<feature type="transmembrane region" description="Helical" evidence="1">
    <location>
        <begin position="36"/>
        <end position="57"/>
    </location>
</feature>
<evidence type="ECO:0000256" key="1">
    <source>
        <dbReference type="SAM" id="Phobius"/>
    </source>
</evidence>
<evidence type="ECO:0000313" key="3">
    <source>
        <dbReference type="Proteomes" id="UP000295632"/>
    </source>
</evidence>
<protein>
    <submittedName>
        <fullName evidence="2">Uncharacterized protein</fullName>
    </submittedName>
</protein>
<dbReference type="EMBL" id="SNYJ01000004">
    <property type="protein sequence ID" value="TDQ41190.1"/>
    <property type="molecule type" value="Genomic_DNA"/>
</dbReference>
<gene>
    <name evidence="2" type="ORF">EV213_104188</name>
</gene>
<accession>A0A4R6U428</accession>
<proteinExistence type="predicted"/>
<reference evidence="2 3" key="1">
    <citation type="submission" date="2019-03" db="EMBL/GenBank/DDBJ databases">
        <title>Genomic Encyclopedia of Type Strains, Phase IV (KMG-IV): sequencing the most valuable type-strain genomes for metagenomic binning, comparative biology and taxonomic classification.</title>
        <authorList>
            <person name="Goeker M."/>
        </authorList>
    </citation>
    <scope>NUCLEOTIDE SEQUENCE [LARGE SCALE GENOMIC DNA]</scope>
    <source>
        <strain evidence="2 3">DSM 28697</strain>
    </source>
</reference>
<sequence length="63" mass="6981">MVIAPIMMVFLAVIPFSVIYDQLSTVLLFLPKFDSPPWFVPAGFISIICIVILAFVIGKTAKH</sequence>
<dbReference type="AlphaFoldDB" id="A0A4R6U428"/>
<comment type="caution">
    <text evidence="2">The sequence shown here is derived from an EMBL/GenBank/DDBJ whole genome shotgun (WGS) entry which is preliminary data.</text>
</comment>
<dbReference type="Proteomes" id="UP000295632">
    <property type="component" value="Unassembled WGS sequence"/>
</dbReference>
<name>A0A4R6U428_9BACI</name>